<organism evidence="2 3">
    <name type="scientific">Flemingia macrophylla</name>
    <dbReference type="NCBI Taxonomy" id="520843"/>
    <lineage>
        <taxon>Eukaryota</taxon>
        <taxon>Viridiplantae</taxon>
        <taxon>Streptophyta</taxon>
        <taxon>Embryophyta</taxon>
        <taxon>Tracheophyta</taxon>
        <taxon>Spermatophyta</taxon>
        <taxon>Magnoliopsida</taxon>
        <taxon>eudicotyledons</taxon>
        <taxon>Gunneridae</taxon>
        <taxon>Pentapetalae</taxon>
        <taxon>rosids</taxon>
        <taxon>fabids</taxon>
        <taxon>Fabales</taxon>
        <taxon>Fabaceae</taxon>
        <taxon>Papilionoideae</taxon>
        <taxon>50 kb inversion clade</taxon>
        <taxon>NPAAA clade</taxon>
        <taxon>indigoferoid/millettioid clade</taxon>
        <taxon>Phaseoleae</taxon>
        <taxon>Flemingia</taxon>
    </lineage>
</organism>
<evidence type="ECO:0000256" key="1">
    <source>
        <dbReference type="SAM" id="MobiDB-lite"/>
    </source>
</evidence>
<dbReference type="Proteomes" id="UP001603857">
    <property type="component" value="Unassembled WGS sequence"/>
</dbReference>
<comment type="caution">
    <text evidence="2">The sequence shown here is derived from an EMBL/GenBank/DDBJ whole genome shotgun (WGS) entry which is preliminary data.</text>
</comment>
<dbReference type="PANTHER" id="PTHR33070:SF129">
    <property type="entry name" value="DUF241 DOMAIN PROTEIN"/>
    <property type="match status" value="1"/>
</dbReference>
<dbReference type="InterPro" id="IPR004320">
    <property type="entry name" value="BPS1_pln"/>
</dbReference>
<evidence type="ECO:0008006" key="4">
    <source>
        <dbReference type="Google" id="ProtNLM"/>
    </source>
</evidence>
<dbReference type="Pfam" id="PF03087">
    <property type="entry name" value="BPS1"/>
    <property type="match status" value="2"/>
</dbReference>
<feature type="region of interest" description="Disordered" evidence="1">
    <location>
        <begin position="1"/>
        <end position="22"/>
    </location>
</feature>
<proteinExistence type="predicted"/>
<dbReference type="AlphaFoldDB" id="A0ABD1NG57"/>
<sequence length="548" mass="61371">MASSPLNPKSHGRSNSLPSRPHPLILKCNEQLGSLRASNETSSSSSLRHKVGVLQDLIDCVEKLIQLPHTQDVLVHEHQENWVDELLDGSLRLLDVCTAAKDALLHTKECTRELQSMVRRKRCGEVELTAEVKKFLTSRKVVKKAISKALENLNGTSKNCNISSTTNKGQQTVALISILQEVEVATLSTFQSLLQFISGSTQSKSNSWLSIYKLIQPKKVACSLVANESEFTLVDVALQSFVFTKTCKFEDINILQNHLEKMESCIQDFEEGLDLPSAPHPLISQHEEHLRILKDSQATSSISSSSLCHKLNGLLDLHDSTDKLLQLPIKQQALARECSDERIDDILEGSVRLLDICSTAKECLMISKESMHELHSVIRRRKGDDTVFTIEGEKYLASRSKLKKAIKKALRDLKATKSECAVYPSNQDGSMLSVLTEAEEVTVQSLESLLLFICEPKGQSKQSRWSAISKLMQPKRVACDSQESLTNEFEKVDADLRSLPSHKPSYIDCFLSHCETLEMCIQDLEIGVEQLSRKLIRNRVSLLNIFNH</sequence>
<feature type="compositionally biased region" description="Polar residues" evidence="1">
    <location>
        <begin position="1"/>
        <end position="18"/>
    </location>
</feature>
<gene>
    <name evidence="2" type="ORF">Fmac_000115</name>
</gene>
<reference evidence="2 3" key="1">
    <citation type="submission" date="2024-08" db="EMBL/GenBank/DDBJ databases">
        <title>Insights into the chromosomal genome structure of Flemingia macrophylla.</title>
        <authorList>
            <person name="Ding Y."/>
            <person name="Zhao Y."/>
            <person name="Bi W."/>
            <person name="Wu M."/>
            <person name="Zhao G."/>
            <person name="Gong Y."/>
            <person name="Li W."/>
            <person name="Zhang P."/>
        </authorList>
    </citation>
    <scope>NUCLEOTIDE SEQUENCE [LARGE SCALE GENOMIC DNA]</scope>
    <source>
        <strain evidence="2">DYQJB</strain>
        <tissue evidence="2">Leaf</tissue>
    </source>
</reference>
<evidence type="ECO:0000313" key="2">
    <source>
        <dbReference type="EMBL" id="KAL2346115.1"/>
    </source>
</evidence>
<accession>A0ABD1NG57</accession>
<evidence type="ECO:0000313" key="3">
    <source>
        <dbReference type="Proteomes" id="UP001603857"/>
    </source>
</evidence>
<dbReference type="PANTHER" id="PTHR33070">
    <property type="entry name" value="OS06G0725500 PROTEIN"/>
    <property type="match status" value="1"/>
</dbReference>
<name>A0ABD1NG57_9FABA</name>
<keyword evidence="3" id="KW-1185">Reference proteome</keyword>
<protein>
    <recommendedName>
        <fullName evidence="4">DUF241 domain protein</fullName>
    </recommendedName>
</protein>
<dbReference type="EMBL" id="JBGMDY010000001">
    <property type="protein sequence ID" value="KAL2346115.1"/>
    <property type="molecule type" value="Genomic_DNA"/>
</dbReference>